<organism evidence="2 3">
    <name type="scientific">Negadavirga shengliensis</name>
    <dbReference type="NCBI Taxonomy" id="1389218"/>
    <lineage>
        <taxon>Bacteria</taxon>
        <taxon>Pseudomonadati</taxon>
        <taxon>Bacteroidota</taxon>
        <taxon>Cytophagia</taxon>
        <taxon>Cytophagales</taxon>
        <taxon>Cyclobacteriaceae</taxon>
        <taxon>Negadavirga</taxon>
    </lineage>
</organism>
<dbReference type="SUPFAM" id="SSF111331">
    <property type="entry name" value="NAD kinase/diacylglycerol kinase-like"/>
    <property type="match status" value="1"/>
</dbReference>
<dbReference type="InterPro" id="IPR001206">
    <property type="entry name" value="Diacylglycerol_kinase_cat_dom"/>
</dbReference>
<reference evidence="3" key="1">
    <citation type="journal article" date="2019" name="Int. J. Syst. Evol. Microbiol.">
        <title>The Global Catalogue of Microorganisms (GCM) 10K type strain sequencing project: providing services to taxonomists for standard genome sequencing and annotation.</title>
        <authorList>
            <consortium name="The Broad Institute Genomics Platform"/>
            <consortium name="The Broad Institute Genome Sequencing Center for Infectious Disease"/>
            <person name="Wu L."/>
            <person name="Ma J."/>
        </authorList>
    </citation>
    <scope>NUCLEOTIDE SEQUENCE [LARGE SCALE GENOMIC DNA]</scope>
    <source>
        <strain evidence="3">CGMCC 4.7466</strain>
    </source>
</reference>
<dbReference type="PANTHER" id="PTHR12358:SF54">
    <property type="entry name" value="SPHINGOSINE KINASE RELATED PROTEIN"/>
    <property type="match status" value="1"/>
</dbReference>
<feature type="domain" description="DAGKc" evidence="1">
    <location>
        <begin position="4"/>
        <end position="112"/>
    </location>
</feature>
<dbReference type="Gene3D" id="2.60.200.40">
    <property type="match status" value="1"/>
</dbReference>
<comment type="caution">
    <text evidence="2">The sequence shown here is derived from an EMBL/GenBank/DDBJ whole genome shotgun (WGS) entry which is preliminary data.</text>
</comment>
<dbReference type="RefSeq" id="WP_377067876.1">
    <property type="nucleotide sequence ID" value="NZ_JBHSJJ010000016.1"/>
</dbReference>
<accession>A0ABV9T646</accession>
<dbReference type="InterPro" id="IPR050187">
    <property type="entry name" value="Lipid_Phosphate_FormReg"/>
</dbReference>
<dbReference type="Gene3D" id="3.40.50.10330">
    <property type="entry name" value="Probable inorganic polyphosphate/atp-NAD kinase, domain 1"/>
    <property type="match status" value="1"/>
</dbReference>
<name>A0ABV9T646_9BACT</name>
<protein>
    <submittedName>
        <fullName evidence="2">Diacylglycerol/lipid kinase family protein</fullName>
        <ecNumber evidence="2">2.7.1.-</ecNumber>
    </submittedName>
</protein>
<keyword evidence="2" id="KW-0808">Transferase</keyword>
<proteinExistence type="predicted"/>
<dbReference type="InterPro" id="IPR016064">
    <property type="entry name" value="NAD/diacylglycerol_kinase_sf"/>
</dbReference>
<keyword evidence="3" id="KW-1185">Reference proteome</keyword>
<evidence type="ECO:0000259" key="1">
    <source>
        <dbReference type="Pfam" id="PF00781"/>
    </source>
</evidence>
<evidence type="ECO:0000313" key="3">
    <source>
        <dbReference type="Proteomes" id="UP001595818"/>
    </source>
</evidence>
<sequence length="308" mass="34526">MKINLVYNSNAGNGDFSLAAILEELNQHGAKVNVKESHEDNLGLFLDKDCDFMIIAGGDGTVEKIVKMVVNKSVPLAILPVGNANNIANSLDLGDYLDQVIQNWKENRLECLSLGSLAYKNQRHLFLESVGWGLFTDVLRKIKSGKDKDKKVTPPVDDKVTFGLEKLEEGLVELQPAFFEIKMDGKDYSGEYLWLEAMNTQFMGPQLNLAPEADLNDVFLDVFMAKRGEHTKIREFITGDQSKKTSGLRPTVKVKEIMIRGEGILHVDDEIVDLGADKTAWISITLHPEFVRIIKSSWFGGMMTQMRF</sequence>
<dbReference type="Pfam" id="PF00781">
    <property type="entry name" value="DAGK_cat"/>
    <property type="match status" value="1"/>
</dbReference>
<dbReference type="Proteomes" id="UP001595818">
    <property type="component" value="Unassembled WGS sequence"/>
</dbReference>
<gene>
    <name evidence="2" type="ORF">ACFPFU_21185</name>
</gene>
<evidence type="ECO:0000313" key="2">
    <source>
        <dbReference type="EMBL" id="MFC4874231.1"/>
    </source>
</evidence>
<dbReference type="PANTHER" id="PTHR12358">
    <property type="entry name" value="SPHINGOSINE KINASE"/>
    <property type="match status" value="1"/>
</dbReference>
<keyword evidence="2" id="KW-0418">Kinase</keyword>
<dbReference type="InterPro" id="IPR017438">
    <property type="entry name" value="ATP-NAD_kinase_N"/>
</dbReference>
<dbReference type="GO" id="GO:0016301">
    <property type="term" value="F:kinase activity"/>
    <property type="evidence" value="ECO:0007669"/>
    <property type="project" value="UniProtKB-KW"/>
</dbReference>
<dbReference type="EMBL" id="JBHSJJ010000016">
    <property type="protein sequence ID" value="MFC4874231.1"/>
    <property type="molecule type" value="Genomic_DNA"/>
</dbReference>
<dbReference type="EC" id="2.7.1.-" evidence="2"/>